<accession>A0A4D6KUQ4</accession>
<dbReference type="EMBL" id="CP039345">
    <property type="protein sequence ID" value="QCD78999.1"/>
    <property type="molecule type" value="Genomic_DNA"/>
</dbReference>
<evidence type="ECO:0000259" key="8">
    <source>
        <dbReference type="Pfam" id="PF05922"/>
    </source>
</evidence>
<proteinExistence type="inferred from homology"/>
<evidence type="ECO:0000256" key="7">
    <source>
        <dbReference type="SAM" id="Phobius"/>
    </source>
</evidence>
<protein>
    <recommendedName>
        <fullName evidence="8">Inhibitor I9 domain-containing protein</fullName>
    </recommendedName>
</protein>
<feature type="transmembrane region" description="Helical" evidence="7">
    <location>
        <begin position="104"/>
        <end position="124"/>
    </location>
</feature>
<dbReference type="InterPro" id="IPR037045">
    <property type="entry name" value="S8pro/Inhibitor_I9_sf"/>
</dbReference>
<dbReference type="AlphaFoldDB" id="A0A4D6KUQ4"/>
<dbReference type="GO" id="GO:0006508">
    <property type="term" value="P:proteolysis"/>
    <property type="evidence" value="ECO:0007669"/>
    <property type="project" value="UniProtKB-KW"/>
</dbReference>
<organism evidence="9 10">
    <name type="scientific">Vigna unguiculata</name>
    <name type="common">Cowpea</name>
    <dbReference type="NCBI Taxonomy" id="3917"/>
    <lineage>
        <taxon>Eukaryota</taxon>
        <taxon>Viridiplantae</taxon>
        <taxon>Streptophyta</taxon>
        <taxon>Embryophyta</taxon>
        <taxon>Tracheophyta</taxon>
        <taxon>Spermatophyta</taxon>
        <taxon>Magnoliopsida</taxon>
        <taxon>eudicotyledons</taxon>
        <taxon>Gunneridae</taxon>
        <taxon>Pentapetalae</taxon>
        <taxon>rosids</taxon>
        <taxon>fabids</taxon>
        <taxon>Fabales</taxon>
        <taxon>Fabaceae</taxon>
        <taxon>Papilionoideae</taxon>
        <taxon>50 kb inversion clade</taxon>
        <taxon>NPAAA clade</taxon>
        <taxon>indigoferoid/millettioid clade</taxon>
        <taxon>Phaseoleae</taxon>
        <taxon>Vigna</taxon>
    </lineage>
</organism>
<evidence type="ECO:0000256" key="6">
    <source>
        <dbReference type="SAM" id="MobiDB-lite"/>
    </source>
</evidence>
<evidence type="ECO:0000256" key="4">
    <source>
        <dbReference type="ARBA" id="ARBA00022801"/>
    </source>
</evidence>
<feature type="domain" description="Inhibitor I9" evidence="8">
    <location>
        <begin position="314"/>
        <end position="399"/>
    </location>
</feature>
<evidence type="ECO:0000313" key="10">
    <source>
        <dbReference type="Proteomes" id="UP000501690"/>
    </source>
</evidence>
<dbReference type="GO" id="GO:0008236">
    <property type="term" value="F:serine-type peptidase activity"/>
    <property type="evidence" value="ECO:0007669"/>
    <property type="project" value="UniProtKB-KW"/>
</dbReference>
<keyword evidence="2" id="KW-0645">Protease</keyword>
<keyword evidence="3" id="KW-0732">Signal</keyword>
<evidence type="ECO:0000256" key="5">
    <source>
        <dbReference type="ARBA" id="ARBA00022825"/>
    </source>
</evidence>
<keyword evidence="4" id="KW-0378">Hydrolase</keyword>
<evidence type="ECO:0000256" key="1">
    <source>
        <dbReference type="ARBA" id="ARBA00011073"/>
    </source>
</evidence>
<dbReference type="Pfam" id="PF05922">
    <property type="entry name" value="Inhibitor_I9"/>
    <property type="match status" value="1"/>
</dbReference>
<keyword evidence="5" id="KW-0720">Serine protease</keyword>
<keyword evidence="7" id="KW-0812">Transmembrane</keyword>
<keyword evidence="7" id="KW-1133">Transmembrane helix</keyword>
<dbReference type="PANTHER" id="PTHR48222">
    <property type="entry name" value="PROTEINASE INHIBITOR, PROPEPTIDE"/>
    <property type="match status" value="1"/>
</dbReference>
<keyword evidence="7" id="KW-0472">Membrane</keyword>
<reference evidence="9 10" key="1">
    <citation type="submission" date="2019-04" db="EMBL/GenBank/DDBJ databases">
        <title>An improved genome assembly and genetic linkage map for asparagus bean, Vigna unguiculata ssp. sesquipedialis.</title>
        <authorList>
            <person name="Xia Q."/>
            <person name="Zhang R."/>
            <person name="Dong Y."/>
        </authorList>
    </citation>
    <scope>NUCLEOTIDE SEQUENCE [LARGE SCALE GENOMIC DNA]</scope>
    <source>
        <tissue evidence="9">Leaf</tissue>
    </source>
</reference>
<dbReference type="FunFam" id="3.30.70.80:FF:000002">
    <property type="entry name" value="Subtilisin-like protease SBT5.3"/>
    <property type="match status" value="1"/>
</dbReference>
<feature type="region of interest" description="Disordered" evidence="6">
    <location>
        <begin position="1"/>
        <end position="44"/>
    </location>
</feature>
<dbReference type="Gene3D" id="3.30.70.80">
    <property type="entry name" value="Peptidase S8 propeptide/proteinase inhibitor I9"/>
    <property type="match status" value="1"/>
</dbReference>
<evidence type="ECO:0000256" key="3">
    <source>
        <dbReference type="ARBA" id="ARBA00022729"/>
    </source>
</evidence>
<dbReference type="PANTHER" id="PTHR48222:SF4">
    <property type="entry name" value="PROTEINASE INHIBITOR, PROPEPTIDE"/>
    <property type="match status" value="1"/>
</dbReference>
<gene>
    <name evidence="9" type="ORF">DEO72_LG1g2636</name>
</gene>
<feature type="compositionally biased region" description="Low complexity" evidence="6">
    <location>
        <begin position="1"/>
        <end position="27"/>
    </location>
</feature>
<comment type="similarity">
    <text evidence="1">Belongs to the peptidase S8 family.</text>
</comment>
<name>A0A4D6KUQ4_VIGUN</name>
<dbReference type="Proteomes" id="UP000501690">
    <property type="component" value="Linkage Group LG1"/>
</dbReference>
<dbReference type="InterPro" id="IPR010259">
    <property type="entry name" value="S8pro/Inhibitor_I9"/>
</dbReference>
<sequence>MSSSSDRVSLSSSSSEKSRGSGSSQADSSDREESGNVGRIPMERIVEVRKDPPKELAESSWPTKTGYEWVATDKGAQRDIMVPERVTVVECVCHGREGAAEEFFYLWAYLQAFWLLCMALYLQLSPRAFLYFSVTRPRSPTTWLSLISWPGFNRLDAFTQSFKHFKDGFFKVVIKQVGRSLFYTADDNTKFSFFWTGNPWRYKVMAREDFSVADKDVVDAVMLFIDKIPTKGLVRAAKARAAGSPEVPNLQELLVDVHVHGGTKRKAELPARPDIEINRSESLIDSIDNMEPIALVKAMVEFSSKTLILSQWQTYIVYLGEHSHGQTPSLRDLESATNSHHHLLAPVLGSHEKAKEVVIYSYNKHINGFAALLEEEEASEIAKNPSVISVFLSKEYKLHTTRSWDFLGMEKYGGIPTESAWLKGKFGEDTVIANLDSGKSYPTL</sequence>
<evidence type="ECO:0000256" key="2">
    <source>
        <dbReference type="ARBA" id="ARBA00022670"/>
    </source>
</evidence>
<keyword evidence="10" id="KW-1185">Reference proteome</keyword>
<evidence type="ECO:0000313" key="9">
    <source>
        <dbReference type="EMBL" id="QCD78999.1"/>
    </source>
</evidence>